<name>A0ABR1F1C4_9ASCO</name>
<dbReference type="InterPro" id="IPR019808">
    <property type="entry name" value="Histidine_triad_CS"/>
</dbReference>
<evidence type="ECO:0000259" key="2">
    <source>
        <dbReference type="PROSITE" id="PS51084"/>
    </source>
</evidence>
<sequence length="200" mass="21579">MTSPAPPSSCVFCQIVHSVGARTSSLALTSLEPDVYVFLATRSHIAILDHQPLVSSLSHILLIPRTHAVRLSDVPDYELPDLGPILKLLGRAICDCFAVDDYNVVQNNGPAAGQLVPHVHFHIVARPSTYLAAAAAPAPSGSVTAAAAAPATLRDRTRYSSTIFARGERTDLDPSCAEQSSKILRQYLDEHLPLWLRPKL</sequence>
<proteinExistence type="predicted"/>
<reference evidence="3 4" key="1">
    <citation type="submission" date="2024-03" db="EMBL/GenBank/DDBJ databases">
        <title>Genome-scale model development and genomic sequencing of the oleaginous clade Lipomyces.</title>
        <authorList>
            <consortium name="Lawrence Berkeley National Laboratory"/>
            <person name="Czajka J.J."/>
            <person name="Han Y."/>
            <person name="Kim J."/>
            <person name="Mondo S.J."/>
            <person name="Hofstad B.A."/>
            <person name="Robles A."/>
            <person name="Haridas S."/>
            <person name="Riley R."/>
            <person name="LaButti K."/>
            <person name="Pangilinan J."/>
            <person name="Andreopoulos W."/>
            <person name="Lipzen A."/>
            <person name="Yan J."/>
            <person name="Wang M."/>
            <person name="Ng V."/>
            <person name="Grigoriev I.V."/>
            <person name="Spatafora J.W."/>
            <person name="Magnuson J.K."/>
            <person name="Baker S.E."/>
            <person name="Pomraning K.R."/>
        </authorList>
    </citation>
    <scope>NUCLEOTIDE SEQUENCE [LARGE SCALE GENOMIC DNA]</scope>
    <source>
        <strain evidence="3 4">Phaff 52-87</strain>
    </source>
</reference>
<dbReference type="Gene3D" id="3.30.428.10">
    <property type="entry name" value="HIT-like"/>
    <property type="match status" value="1"/>
</dbReference>
<comment type="caution">
    <text evidence="3">The sequence shown here is derived from an EMBL/GenBank/DDBJ whole genome shotgun (WGS) entry which is preliminary data.</text>
</comment>
<gene>
    <name evidence="3" type="ORF">BZA70DRAFT_86071</name>
</gene>
<dbReference type="Proteomes" id="UP001498771">
    <property type="component" value="Unassembled WGS sequence"/>
</dbReference>
<dbReference type="RefSeq" id="XP_064765911.1">
    <property type="nucleotide sequence ID" value="XM_064915481.1"/>
</dbReference>
<dbReference type="InterPro" id="IPR001310">
    <property type="entry name" value="Histidine_triad_HIT"/>
</dbReference>
<dbReference type="PANTHER" id="PTHR46648:SF2">
    <property type="entry name" value="HIT DOMAIN-CONTAINING PROTEIN"/>
    <property type="match status" value="1"/>
</dbReference>
<dbReference type="Pfam" id="PF01230">
    <property type="entry name" value="HIT"/>
    <property type="match status" value="1"/>
</dbReference>
<dbReference type="SUPFAM" id="SSF54197">
    <property type="entry name" value="HIT-like"/>
    <property type="match status" value="1"/>
</dbReference>
<protein>
    <submittedName>
        <fullName evidence="3">HIT-like domain-containing protein</fullName>
    </submittedName>
</protein>
<dbReference type="PROSITE" id="PS00892">
    <property type="entry name" value="HIT_1"/>
    <property type="match status" value="1"/>
</dbReference>
<evidence type="ECO:0000313" key="3">
    <source>
        <dbReference type="EMBL" id="KAK7202878.1"/>
    </source>
</evidence>
<evidence type="ECO:0000313" key="4">
    <source>
        <dbReference type="Proteomes" id="UP001498771"/>
    </source>
</evidence>
<dbReference type="PROSITE" id="PS51084">
    <property type="entry name" value="HIT_2"/>
    <property type="match status" value="1"/>
</dbReference>
<dbReference type="GeneID" id="90040993"/>
<dbReference type="InterPro" id="IPR036265">
    <property type="entry name" value="HIT-like_sf"/>
</dbReference>
<feature type="short sequence motif" description="Histidine triad motif" evidence="1">
    <location>
        <begin position="118"/>
        <end position="122"/>
    </location>
</feature>
<dbReference type="InterPro" id="IPR011146">
    <property type="entry name" value="HIT-like"/>
</dbReference>
<dbReference type="PANTHER" id="PTHR46648">
    <property type="entry name" value="HIT FAMILY PROTEIN 1"/>
    <property type="match status" value="1"/>
</dbReference>
<feature type="domain" description="HIT" evidence="2">
    <location>
        <begin position="23"/>
        <end position="133"/>
    </location>
</feature>
<keyword evidence="4" id="KW-1185">Reference proteome</keyword>
<organism evidence="3 4">
    <name type="scientific">Myxozyma melibiosi</name>
    <dbReference type="NCBI Taxonomy" id="54550"/>
    <lineage>
        <taxon>Eukaryota</taxon>
        <taxon>Fungi</taxon>
        <taxon>Dikarya</taxon>
        <taxon>Ascomycota</taxon>
        <taxon>Saccharomycotina</taxon>
        <taxon>Lipomycetes</taxon>
        <taxon>Lipomycetales</taxon>
        <taxon>Lipomycetaceae</taxon>
        <taxon>Myxozyma</taxon>
    </lineage>
</organism>
<accession>A0ABR1F1C4</accession>
<dbReference type="EMBL" id="JBBJBU010000014">
    <property type="protein sequence ID" value="KAK7202878.1"/>
    <property type="molecule type" value="Genomic_DNA"/>
</dbReference>
<evidence type="ECO:0000256" key="1">
    <source>
        <dbReference type="PROSITE-ProRule" id="PRU00464"/>
    </source>
</evidence>